<evidence type="ECO:0000313" key="1">
    <source>
        <dbReference type="EMBL" id="PMB90784.1"/>
    </source>
</evidence>
<accession>A0ABX4UV64</accession>
<organism evidence="1 2">
    <name type="scientific">Varibaculum cambriense</name>
    <dbReference type="NCBI Taxonomy" id="184870"/>
    <lineage>
        <taxon>Bacteria</taxon>
        <taxon>Bacillati</taxon>
        <taxon>Actinomycetota</taxon>
        <taxon>Actinomycetes</taxon>
        <taxon>Actinomycetales</taxon>
        <taxon>Actinomycetaceae</taxon>
        <taxon>Varibaculum</taxon>
    </lineage>
</organism>
<reference evidence="1 2" key="1">
    <citation type="submission" date="2017-09" db="EMBL/GenBank/DDBJ databases">
        <title>Bacterial strain isolated from the female urinary microbiota.</title>
        <authorList>
            <person name="Thomas-White K."/>
            <person name="Kumar N."/>
            <person name="Forster S."/>
            <person name="Putonti C."/>
            <person name="Lawley T."/>
            <person name="Wolfe A.J."/>
        </authorList>
    </citation>
    <scope>NUCLEOTIDE SEQUENCE [LARGE SCALE GENOMIC DNA]</scope>
    <source>
        <strain evidence="1 2">UMB0744</strain>
    </source>
</reference>
<evidence type="ECO:0000313" key="2">
    <source>
        <dbReference type="Proteomes" id="UP000243201"/>
    </source>
</evidence>
<dbReference type="Proteomes" id="UP000243201">
    <property type="component" value="Unassembled WGS sequence"/>
</dbReference>
<gene>
    <name evidence="1" type="ORF">CJ240_03455</name>
</gene>
<proteinExistence type="predicted"/>
<protein>
    <submittedName>
        <fullName evidence="1">Uncharacterized protein</fullName>
    </submittedName>
</protein>
<keyword evidence="2" id="KW-1185">Reference proteome</keyword>
<dbReference type="EMBL" id="PNGC01000001">
    <property type="protein sequence ID" value="PMB90784.1"/>
    <property type="molecule type" value="Genomic_DNA"/>
</dbReference>
<dbReference type="RefSeq" id="WP_071128442.1">
    <property type="nucleotide sequence ID" value="NZ_PNGC01000001.1"/>
</dbReference>
<sequence length="69" mass="7567">MSPPPPLVDQLSDNAIFARELGFIREIEILAALEASGMITTREHADLYADLSAVYCPVYQPRTLGFLTG</sequence>
<comment type="caution">
    <text evidence="1">The sequence shown here is derived from an EMBL/GenBank/DDBJ whole genome shotgun (WGS) entry which is preliminary data.</text>
</comment>
<name>A0ABX4UV64_9ACTO</name>